<feature type="transmembrane region" description="Helical" evidence="1">
    <location>
        <begin position="92"/>
        <end position="111"/>
    </location>
</feature>
<dbReference type="Proteomes" id="UP001057520">
    <property type="component" value="Chromosome"/>
</dbReference>
<organism evidence="2 3">
    <name type="scientific">Caulobacter segnis</name>
    <dbReference type="NCBI Taxonomy" id="88688"/>
    <lineage>
        <taxon>Bacteria</taxon>
        <taxon>Pseudomonadati</taxon>
        <taxon>Pseudomonadota</taxon>
        <taxon>Alphaproteobacteria</taxon>
        <taxon>Caulobacterales</taxon>
        <taxon>Caulobacteraceae</taxon>
        <taxon>Caulobacter</taxon>
    </lineage>
</organism>
<protein>
    <submittedName>
        <fullName evidence="2">VanZ family protein</fullName>
    </submittedName>
</protein>
<keyword evidence="1" id="KW-1133">Transmembrane helix</keyword>
<sequence>MFKPVHLVAAARVTLLLGALTVAVLTLGPFQGAERIFGLSDKAAHAIAFGGLLAVSFLAFPRMRRNDLALAALVLGGATEIAQIIAHRDGNVPDWLADAFGILVVHGASLIESVRKMAREQGDLTFTQIAAMDRRRIRRRPVVAFEPGASDPSATQAGVALSFAKRAARRFPQR</sequence>
<evidence type="ECO:0000256" key="1">
    <source>
        <dbReference type="SAM" id="Phobius"/>
    </source>
</evidence>
<reference evidence="2 3" key="1">
    <citation type="submission" date="2022-04" db="EMBL/GenBank/DDBJ databases">
        <title>Genome sequence of soybean root-associated Caulobacter segnis RL271.</title>
        <authorList>
            <person name="Longley R."/>
            <person name="Bonito G."/>
            <person name="Trigodet F."/>
            <person name="Crosson S."/>
            <person name="Fiebig A."/>
        </authorList>
    </citation>
    <scope>NUCLEOTIDE SEQUENCE [LARGE SCALE GENOMIC DNA]</scope>
    <source>
        <strain evidence="2 3">RL271</strain>
    </source>
</reference>
<accession>A0ABY4ZNP4</accession>
<feature type="transmembrane region" description="Helical" evidence="1">
    <location>
        <begin position="42"/>
        <end position="61"/>
    </location>
</feature>
<keyword evidence="3" id="KW-1185">Reference proteome</keyword>
<name>A0ABY4ZNP4_9CAUL</name>
<feature type="transmembrane region" description="Helical" evidence="1">
    <location>
        <begin position="68"/>
        <end position="86"/>
    </location>
</feature>
<evidence type="ECO:0000313" key="2">
    <source>
        <dbReference type="EMBL" id="USQ94310.1"/>
    </source>
</evidence>
<proteinExistence type="predicted"/>
<keyword evidence="1" id="KW-0472">Membrane</keyword>
<gene>
    <name evidence="2" type="ORF">MZV50_17135</name>
</gene>
<evidence type="ECO:0000313" key="3">
    <source>
        <dbReference type="Proteomes" id="UP001057520"/>
    </source>
</evidence>
<keyword evidence="1" id="KW-0812">Transmembrane</keyword>
<dbReference type="EMBL" id="CP096040">
    <property type="protein sequence ID" value="USQ94310.1"/>
    <property type="molecule type" value="Genomic_DNA"/>
</dbReference>